<dbReference type="PROSITE" id="PS50209">
    <property type="entry name" value="CARD"/>
    <property type="match status" value="1"/>
</dbReference>
<evidence type="ECO:0000313" key="4">
    <source>
        <dbReference type="EnsemblMetazoa" id="CapteP198981"/>
    </source>
</evidence>
<evidence type="ECO:0000313" key="5">
    <source>
        <dbReference type="Proteomes" id="UP000014760"/>
    </source>
</evidence>
<reference evidence="5" key="1">
    <citation type="submission" date="2012-12" db="EMBL/GenBank/DDBJ databases">
        <authorList>
            <person name="Hellsten U."/>
            <person name="Grimwood J."/>
            <person name="Chapman J.A."/>
            <person name="Shapiro H."/>
            <person name="Aerts A."/>
            <person name="Otillar R.P."/>
            <person name="Terry A.Y."/>
            <person name="Boore J.L."/>
            <person name="Simakov O."/>
            <person name="Marletaz F."/>
            <person name="Cho S.-J."/>
            <person name="Edsinger-Gonzales E."/>
            <person name="Havlak P."/>
            <person name="Kuo D.-H."/>
            <person name="Larsson T."/>
            <person name="Lv J."/>
            <person name="Arendt D."/>
            <person name="Savage R."/>
            <person name="Osoegawa K."/>
            <person name="de Jong P."/>
            <person name="Lindberg D.R."/>
            <person name="Seaver E.C."/>
            <person name="Weisblat D.A."/>
            <person name="Putnam N.H."/>
            <person name="Grigoriev I.V."/>
            <person name="Rokhsar D.S."/>
        </authorList>
    </citation>
    <scope>NUCLEOTIDE SEQUENCE</scope>
    <source>
        <strain evidence="5">I ESC-2004</strain>
    </source>
</reference>
<dbReference type="Gene3D" id="1.10.533.10">
    <property type="entry name" value="Death Domain, Fas"/>
    <property type="match status" value="1"/>
</dbReference>
<feature type="non-terminal residue" evidence="3">
    <location>
        <position position="143"/>
    </location>
</feature>
<dbReference type="AlphaFoldDB" id="R7UUJ1"/>
<evidence type="ECO:0000313" key="3">
    <source>
        <dbReference type="EMBL" id="ELU09860.1"/>
    </source>
</evidence>
<proteinExistence type="predicted"/>
<sequence>MEPNRTNKGCCGRLMDMMRCKQRPQHNASSQATDPSETDNQPSSPCETDSQSVIDQLPEKYDGRLHNLSTKPEANEIDIDSADVENATPILPSQGKMALLSEQRKQILRENRVELVERIELHELWSHLRSHKIVTKQNEEWIK</sequence>
<dbReference type="SUPFAM" id="SSF47986">
    <property type="entry name" value="DEATH domain"/>
    <property type="match status" value="1"/>
</dbReference>
<dbReference type="Proteomes" id="UP000014760">
    <property type="component" value="Unassembled WGS sequence"/>
</dbReference>
<feature type="compositionally biased region" description="Polar residues" evidence="1">
    <location>
        <begin position="25"/>
        <end position="51"/>
    </location>
</feature>
<evidence type="ECO:0000259" key="2">
    <source>
        <dbReference type="PROSITE" id="PS50209"/>
    </source>
</evidence>
<name>R7UUJ1_CAPTE</name>
<reference evidence="4" key="3">
    <citation type="submission" date="2015-06" db="UniProtKB">
        <authorList>
            <consortium name="EnsemblMetazoa"/>
        </authorList>
    </citation>
    <scope>IDENTIFICATION</scope>
</reference>
<organism evidence="3">
    <name type="scientific">Capitella teleta</name>
    <name type="common">Polychaete worm</name>
    <dbReference type="NCBI Taxonomy" id="283909"/>
    <lineage>
        <taxon>Eukaryota</taxon>
        <taxon>Metazoa</taxon>
        <taxon>Spiralia</taxon>
        <taxon>Lophotrochozoa</taxon>
        <taxon>Annelida</taxon>
        <taxon>Polychaeta</taxon>
        <taxon>Sedentaria</taxon>
        <taxon>Scolecida</taxon>
        <taxon>Capitellidae</taxon>
        <taxon>Capitella</taxon>
    </lineage>
</organism>
<dbReference type="HOGENOM" id="CLU_1810968_0_0_1"/>
<dbReference type="InterPro" id="IPR011029">
    <property type="entry name" value="DEATH-like_dom_sf"/>
</dbReference>
<reference evidence="3 5" key="2">
    <citation type="journal article" date="2013" name="Nature">
        <title>Insights into bilaterian evolution from three spiralian genomes.</title>
        <authorList>
            <person name="Simakov O."/>
            <person name="Marletaz F."/>
            <person name="Cho S.J."/>
            <person name="Edsinger-Gonzales E."/>
            <person name="Havlak P."/>
            <person name="Hellsten U."/>
            <person name="Kuo D.H."/>
            <person name="Larsson T."/>
            <person name="Lv J."/>
            <person name="Arendt D."/>
            <person name="Savage R."/>
            <person name="Osoegawa K."/>
            <person name="de Jong P."/>
            <person name="Grimwood J."/>
            <person name="Chapman J.A."/>
            <person name="Shapiro H."/>
            <person name="Aerts A."/>
            <person name="Otillar R.P."/>
            <person name="Terry A.Y."/>
            <person name="Boore J.L."/>
            <person name="Grigoriev I.V."/>
            <person name="Lindberg D.R."/>
            <person name="Seaver E.C."/>
            <person name="Weisblat D.A."/>
            <person name="Putnam N.H."/>
            <person name="Rokhsar D.S."/>
        </authorList>
    </citation>
    <scope>NUCLEOTIDE SEQUENCE</scope>
    <source>
        <strain evidence="3 5">I ESC-2004</strain>
    </source>
</reference>
<dbReference type="CDD" id="cd01671">
    <property type="entry name" value="CARD"/>
    <property type="match status" value="1"/>
</dbReference>
<gene>
    <name evidence="3" type="ORF">CAPTEDRAFT_198981</name>
</gene>
<protein>
    <recommendedName>
        <fullName evidence="2">CARD domain-containing protein</fullName>
    </recommendedName>
</protein>
<dbReference type="EMBL" id="KB297861">
    <property type="protein sequence ID" value="ELU09860.1"/>
    <property type="molecule type" value="Genomic_DNA"/>
</dbReference>
<feature type="domain" description="CARD" evidence="2">
    <location>
        <begin position="100"/>
        <end position="143"/>
    </location>
</feature>
<keyword evidence="5" id="KW-1185">Reference proteome</keyword>
<dbReference type="InterPro" id="IPR001315">
    <property type="entry name" value="CARD"/>
</dbReference>
<dbReference type="EMBL" id="AMQN01020906">
    <property type="status" value="NOT_ANNOTATED_CDS"/>
    <property type="molecule type" value="Genomic_DNA"/>
</dbReference>
<evidence type="ECO:0000256" key="1">
    <source>
        <dbReference type="SAM" id="MobiDB-lite"/>
    </source>
</evidence>
<dbReference type="EnsemblMetazoa" id="CapteT198981">
    <property type="protein sequence ID" value="CapteP198981"/>
    <property type="gene ID" value="CapteG198981"/>
</dbReference>
<feature type="region of interest" description="Disordered" evidence="1">
    <location>
        <begin position="21"/>
        <end position="51"/>
    </location>
</feature>
<dbReference type="GO" id="GO:0042981">
    <property type="term" value="P:regulation of apoptotic process"/>
    <property type="evidence" value="ECO:0007669"/>
    <property type="project" value="InterPro"/>
</dbReference>
<accession>R7UUJ1</accession>